<reference evidence="2" key="1">
    <citation type="submission" date="2016-10" db="EMBL/GenBank/DDBJ databases">
        <authorList>
            <person name="Varghese N."/>
            <person name="Submissions S."/>
        </authorList>
    </citation>
    <scope>NUCLEOTIDE SEQUENCE [LARGE SCALE GENOMIC DNA]</scope>
    <source>
        <strain evidence="2">DSM 44771</strain>
    </source>
</reference>
<dbReference type="PANTHER" id="PTHR33361:SF2">
    <property type="entry name" value="DUF885 DOMAIN-CONTAINING PROTEIN"/>
    <property type="match status" value="1"/>
</dbReference>
<evidence type="ECO:0000313" key="2">
    <source>
        <dbReference type="Proteomes" id="UP000198852"/>
    </source>
</evidence>
<dbReference type="EMBL" id="FOZX01000008">
    <property type="protein sequence ID" value="SFS93886.1"/>
    <property type="molecule type" value="Genomic_DNA"/>
</dbReference>
<gene>
    <name evidence="1" type="ORF">SAMN05660874_04381</name>
</gene>
<keyword evidence="2" id="KW-1185">Reference proteome</keyword>
<proteinExistence type="predicted"/>
<dbReference type="AlphaFoldDB" id="A0A1I6TXG2"/>
<protein>
    <submittedName>
        <fullName evidence="1">Uncharacterized conserved protein, DUF885 familyt</fullName>
    </submittedName>
</protein>
<name>A0A1I6TXG2_9PSEU</name>
<dbReference type="Pfam" id="PF05960">
    <property type="entry name" value="DUF885"/>
    <property type="match status" value="1"/>
</dbReference>
<dbReference type="PANTHER" id="PTHR33361">
    <property type="entry name" value="GLR0591 PROTEIN"/>
    <property type="match status" value="1"/>
</dbReference>
<organism evidence="1 2">
    <name type="scientific">Saccharopolyspora flava</name>
    <dbReference type="NCBI Taxonomy" id="95161"/>
    <lineage>
        <taxon>Bacteria</taxon>
        <taxon>Bacillati</taxon>
        <taxon>Actinomycetota</taxon>
        <taxon>Actinomycetes</taxon>
        <taxon>Pseudonocardiales</taxon>
        <taxon>Pseudonocardiaceae</taxon>
        <taxon>Saccharopolyspora</taxon>
    </lineage>
</organism>
<accession>A0A1I6TXG2</accession>
<dbReference type="Proteomes" id="UP000198852">
    <property type="component" value="Unassembled WGS sequence"/>
</dbReference>
<evidence type="ECO:0000313" key="1">
    <source>
        <dbReference type="EMBL" id="SFS93886.1"/>
    </source>
</evidence>
<sequence>MWNGRNSDEMPPVLRHTARMTRDVADDILDVLIEENPLDELLQGLPGTAGRLPDPREDAESDLRARASRIAAEARDGDDLTSEVVIAVAEGVATRVESRLVEHTMHDSAVSPLSRVLEMVPEQRPQTPEQERDFLRLLAAIPDFLARSGQRHLDGARAGRLPVARRVRVAIEHVDAHLSAPQRDPLRKPPLTSEDERNRLLEERIRPAFAAYREVLRDLPGRSDDEPGLCFLPDGERTYASLVRMHTTTERTPEELHRTGLELLAELDEEYAEIGSRVFGLRDVADIRHRMRTDPALYWSSGQELLDAARTAVSRAEEVAPQWFGRTPAQRCRVSPFPEDQAPDAVGGAYLPGPIDGSRPGTYFANTHAAEQRPRFLAEPLAFHEAVPGHHFQISLAQQLTDVPMIRKVAGFNAYIEGWGLYAERLADEIGLYSDDLSRLGMLAMDSARAARLVVDTGLHAFGWTRQQVVDFLRARTPTAEVEVQSETDRYIESPGQALSYMVGRLEFQRLRAQAGVDLRAFHDGVLATGPLPLSALAREVASWSRRG</sequence>
<dbReference type="InterPro" id="IPR010281">
    <property type="entry name" value="DUF885"/>
</dbReference>